<evidence type="ECO:0000256" key="1">
    <source>
        <dbReference type="ARBA" id="ARBA00004604"/>
    </source>
</evidence>
<dbReference type="GO" id="GO:0000462">
    <property type="term" value="P:maturation of SSU-rRNA from tricistronic rRNA transcript (SSU-rRNA, 5.8S rRNA, LSU-rRNA)"/>
    <property type="evidence" value="ECO:0007669"/>
    <property type="project" value="TreeGrafter"/>
</dbReference>
<keyword evidence="7 9" id="KW-0687">Ribonucleoprotein</keyword>
<name>A0AAD6UMF3_9AGAR</name>
<dbReference type="Proteomes" id="UP001222325">
    <property type="component" value="Unassembled WGS sequence"/>
</dbReference>
<evidence type="ECO:0000256" key="8">
    <source>
        <dbReference type="ARBA" id="ARBA00025053"/>
    </source>
</evidence>
<feature type="region of interest" description="Disordered" evidence="10">
    <location>
        <begin position="337"/>
        <end position="390"/>
    </location>
</feature>
<comment type="subunit">
    <text evidence="9">Associates with 90S and pre-40S pre-ribosomal particles.</text>
</comment>
<feature type="region of interest" description="Disordered" evidence="10">
    <location>
        <begin position="1"/>
        <end position="114"/>
    </location>
</feature>
<dbReference type="PANTHER" id="PTHR21738:SF0">
    <property type="entry name" value="RIBOSOMAL RNA PROCESSING PROTEIN 36 HOMOLOG"/>
    <property type="match status" value="1"/>
</dbReference>
<organism evidence="11 12">
    <name type="scientific">Mycena belliarum</name>
    <dbReference type="NCBI Taxonomy" id="1033014"/>
    <lineage>
        <taxon>Eukaryota</taxon>
        <taxon>Fungi</taxon>
        <taxon>Dikarya</taxon>
        <taxon>Basidiomycota</taxon>
        <taxon>Agaricomycotina</taxon>
        <taxon>Agaricomycetes</taxon>
        <taxon>Agaricomycetidae</taxon>
        <taxon>Agaricales</taxon>
        <taxon>Marasmiineae</taxon>
        <taxon>Mycenaceae</taxon>
        <taxon>Mycena</taxon>
    </lineage>
</organism>
<protein>
    <recommendedName>
        <fullName evidence="9">rRNA biogenesis protein RRP36</fullName>
    </recommendedName>
</protein>
<dbReference type="EMBL" id="JARJCN010000002">
    <property type="protein sequence ID" value="KAJ7103569.1"/>
    <property type="molecule type" value="Genomic_DNA"/>
</dbReference>
<evidence type="ECO:0000313" key="11">
    <source>
        <dbReference type="EMBL" id="KAJ7103569.1"/>
    </source>
</evidence>
<comment type="function">
    <text evidence="8 9">Component of the 90S pre-ribosome involved in the maturation of rRNAs. Required for early cleavages of the pre-RNAs in the 40S ribosomal subunit maturation pathway.</text>
</comment>
<dbReference type="PANTHER" id="PTHR21738">
    <property type="entry name" value="RIBOSOMAL RNA PROCESSING PROTEIN 36 HOMOLOG"/>
    <property type="match status" value="1"/>
</dbReference>
<reference evidence="11" key="1">
    <citation type="submission" date="2023-03" db="EMBL/GenBank/DDBJ databases">
        <title>Massive genome expansion in bonnet fungi (Mycena s.s.) driven by repeated elements and novel gene families across ecological guilds.</title>
        <authorList>
            <consortium name="Lawrence Berkeley National Laboratory"/>
            <person name="Harder C.B."/>
            <person name="Miyauchi S."/>
            <person name="Viragh M."/>
            <person name="Kuo A."/>
            <person name="Thoen E."/>
            <person name="Andreopoulos B."/>
            <person name="Lu D."/>
            <person name="Skrede I."/>
            <person name="Drula E."/>
            <person name="Henrissat B."/>
            <person name="Morin E."/>
            <person name="Kohler A."/>
            <person name="Barry K."/>
            <person name="LaButti K."/>
            <person name="Morin E."/>
            <person name="Salamov A."/>
            <person name="Lipzen A."/>
            <person name="Mereny Z."/>
            <person name="Hegedus B."/>
            <person name="Baldrian P."/>
            <person name="Stursova M."/>
            <person name="Weitz H."/>
            <person name="Taylor A."/>
            <person name="Grigoriev I.V."/>
            <person name="Nagy L.G."/>
            <person name="Martin F."/>
            <person name="Kauserud H."/>
        </authorList>
    </citation>
    <scope>NUCLEOTIDE SEQUENCE</scope>
    <source>
        <strain evidence="11">CBHHK173m</strain>
    </source>
</reference>
<gene>
    <name evidence="11" type="ORF">B0H15DRAFT_812788</name>
</gene>
<evidence type="ECO:0000256" key="6">
    <source>
        <dbReference type="ARBA" id="ARBA00023242"/>
    </source>
</evidence>
<keyword evidence="3 9" id="KW-0690">Ribosome biogenesis</keyword>
<feature type="compositionally biased region" description="Acidic residues" evidence="10">
    <location>
        <begin position="40"/>
        <end position="50"/>
    </location>
</feature>
<proteinExistence type="inferred from homology"/>
<dbReference type="AlphaFoldDB" id="A0AAD6UMF3"/>
<evidence type="ECO:0000256" key="3">
    <source>
        <dbReference type="ARBA" id="ARBA00022517"/>
    </source>
</evidence>
<evidence type="ECO:0000256" key="9">
    <source>
        <dbReference type="RuleBase" id="RU368027"/>
    </source>
</evidence>
<evidence type="ECO:0000256" key="5">
    <source>
        <dbReference type="ARBA" id="ARBA00023054"/>
    </source>
</evidence>
<feature type="compositionally biased region" description="Basic and acidic residues" evidence="10">
    <location>
        <begin position="161"/>
        <end position="180"/>
    </location>
</feature>
<keyword evidence="4 9" id="KW-0698">rRNA processing</keyword>
<evidence type="ECO:0000256" key="4">
    <source>
        <dbReference type="ARBA" id="ARBA00022552"/>
    </source>
</evidence>
<comment type="similarity">
    <text evidence="2 9">Belongs to the RRP36 family.</text>
</comment>
<dbReference type="GO" id="GO:0030686">
    <property type="term" value="C:90S preribosome"/>
    <property type="evidence" value="ECO:0007669"/>
    <property type="project" value="TreeGrafter"/>
</dbReference>
<accession>A0AAD6UMF3</accession>
<dbReference type="Pfam" id="PF06102">
    <property type="entry name" value="RRP36"/>
    <property type="match status" value="1"/>
</dbReference>
<evidence type="ECO:0000256" key="10">
    <source>
        <dbReference type="SAM" id="MobiDB-lite"/>
    </source>
</evidence>
<sequence length="390" mass="43570">MPRRPRSVSRAPPKESVAKTALRSGVGSKPQRAPFSSPELSEDSSDEEQNQELVNESDSTAEASDVAGEEDNDDVDAPRISQWVDDDDFDPAAYTSDKQALPENNGAGPSQLKLLENDLSNLPLGALLRAQSALTQANASDSGSESPSEAEDTKPQSTSSKGKEKGKPEWSIQPRHDIAKRSGKHAPMEVTSKRPVTRRRTVVEVKTIQQRDPRFLPLAGEFLPQKFQEQYGFLVDSHKSELRTLRENLKTARRRLASSPRDLRAEREAEVGRLEMAVKRAESMVNQDRRAKVDQEALTKLNEAERAKRKEGKKDWWLKESDKKEFLARARYDALAAEGGKRAVKRAIEKKQKKIGQKEKKSRPFAKGNGLKRKSGESEGGPAEKKRRRV</sequence>
<comment type="caution">
    <text evidence="11">The sequence shown here is derived from an EMBL/GenBank/DDBJ whole genome shotgun (WGS) entry which is preliminary data.</text>
</comment>
<evidence type="ECO:0000256" key="7">
    <source>
        <dbReference type="ARBA" id="ARBA00023274"/>
    </source>
</evidence>
<keyword evidence="6 9" id="KW-0539">Nucleus</keyword>
<keyword evidence="12" id="KW-1185">Reference proteome</keyword>
<dbReference type="InterPro" id="IPR009292">
    <property type="entry name" value="RRP36"/>
</dbReference>
<evidence type="ECO:0000313" key="12">
    <source>
        <dbReference type="Proteomes" id="UP001222325"/>
    </source>
</evidence>
<feature type="compositionally biased region" description="Polar residues" evidence="10">
    <location>
        <begin position="133"/>
        <end position="147"/>
    </location>
</feature>
<comment type="subcellular location">
    <subcellularLocation>
        <location evidence="1 9">Nucleus</location>
        <location evidence="1 9">Nucleolus</location>
    </subcellularLocation>
</comment>
<feature type="compositionally biased region" description="Basic residues" evidence="10">
    <location>
        <begin position="351"/>
        <end position="364"/>
    </location>
</feature>
<feature type="region of interest" description="Disordered" evidence="10">
    <location>
        <begin position="133"/>
        <end position="197"/>
    </location>
</feature>
<dbReference type="GO" id="GO:0005730">
    <property type="term" value="C:nucleolus"/>
    <property type="evidence" value="ECO:0007669"/>
    <property type="project" value="UniProtKB-SubCell"/>
</dbReference>
<evidence type="ECO:0000256" key="2">
    <source>
        <dbReference type="ARBA" id="ARBA00009418"/>
    </source>
</evidence>
<keyword evidence="5" id="KW-0175">Coiled coil</keyword>